<protein>
    <submittedName>
        <fullName evidence="2">Glycosyltransferase family A protein</fullName>
        <ecNumber evidence="2">2.4.-.-</ecNumber>
    </submittedName>
</protein>
<dbReference type="Pfam" id="PF00535">
    <property type="entry name" value="Glycos_transf_2"/>
    <property type="match status" value="1"/>
</dbReference>
<dbReference type="PANTHER" id="PTHR22916:SF3">
    <property type="entry name" value="UDP-GLCNAC:BETAGAL BETA-1,3-N-ACETYLGLUCOSAMINYLTRANSFERASE-LIKE PROTEIN 1"/>
    <property type="match status" value="1"/>
</dbReference>
<evidence type="ECO:0000313" key="3">
    <source>
        <dbReference type="Proteomes" id="UP001373196"/>
    </source>
</evidence>
<gene>
    <name evidence="2" type="ORF">WF834_03540</name>
</gene>
<sequence>MNDDVVVSVLCIAYNHEKYIRSALDGFVNQKTNFRYEVLINDDASTDHTAAIIAEYEAKYPDIIKPVYQTENQYSKGVFITKSILFPRSKGKYTAICEGDDYWCDENKLQKQVDFLESHEEYAACVHNTRLLDCRTGGSWPMYKGEQDRDLTFKEVVNYSAACFHTSSILCRREWFCIPDELRANGFGDYPRAVYMRLNGKIHYLKDIMSVYRMFTAGSWTARNQNNASKQQRICSQKARTDFTEKLRRYCREQGVTPEYQKAVNDVANRDQLQLAVLQKGGRCLLHGPQLGIFMGLSLEKKIHVLDTVRTEFKTERNEKR</sequence>
<dbReference type="InterPro" id="IPR001173">
    <property type="entry name" value="Glyco_trans_2-like"/>
</dbReference>
<dbReference type="AlphaFoldDB" id="A0AB35Y3P3"/>
<dbReference type="SUPFAM" id="SSF53448">
    <property type="entry name" value="Nucleotide-diphospho-sugar transferases"/>
    <property type="match status" value="1"/>
</dbReference>
<comment type="caution">
    <text evidence="2">The sequence shown here is derived from an EMBL/GenBank/DDBJ whole genome shotgun (WGS) entry which is preliminary data.</text>
</comment>
<proteinExistence type="predicted"/>
<dbReference type="EC" id="2.4.-.-" evidence="2"/>
<organism evidence="2 3">
    <name type="scientific">Faecalibacterium wellingii</name>
    <dbReference type="NCBI Taxonomy" id="2929491"/>
    <lineage>
        <taxon>Bacteria</taxon>
        <taxon>Bacillati</taxon>
        <taxon>Bacillota</taxon>
        <taxon>Clostridia</taxon>
        <taxon>Eubacteriales</taxon>
        <taxon>Oscillospiraceae</taxon>
        <taxon>Faecalibacterium</taxon>
    </lineage>
</organism>
<dbReference type="PANTHER" id="PTHR22916">
    <property type="entry name" value="GLYCOSYLTRANSFERASE"/>
    <property type="match status" value="1"/>
</dbReference>
<name>A0AB35Y3P3_9FIRM</name>
<keyword evidence="2" id="KW-0328">Glycosyltransferase</keyword>
<dbReference type="RefSeq" id="WP_339394917.1">
    <property type="nucleotide sequence ID" value="NZ_JBBFGL010000002.1"/>
</dbReference>
<dbReference type="Gene3D" id="3.90.550.10">
    <property type="entry name" value="Spore Coat Polysaccharide Biosynthesis Protein SpsA, Chain A"/>
    <property type="match status" value="1"/>
</dbReference>
<keyword evidence="2" id="KW-0808">Transferase</keyword>
<dbReference type="InterPro" id="IPR029044">
    <property type="entry name" value="Nucleotide-diphossugar_trans"/>
</dbReference>
<evidence type="ECO:0000259" key="1">
    <source>
        <dbReference type="Pfam" id="PF00535"/>
    </source>
</evidence>
<dbReference type="Proteomes" id="UP001373196">
    <property type="component" value="Unassembled WGS sequence"/>
</dbReference>
<dbReference type="GO" id="GO:0016758">
    <property type="term" value="F:hexosyltransferase activity"/>
    <property type="evidence" value="ECO:0007669"/>
    <property type="project" value="UniProtKB-ARBA"/>
</dbReference>
<reference evidence="2" key="1">
    <citation type="submission" date="2024-03" db="EMBL/GenBank/DDBJ databases">
        <authorList>
            <person name="Plomp N."/>
            <person name="Harmsen H.J."/>
        </authorList>
    </citation>
    <scope>NUCLEOTIDE SEQUENCE</scope>
    <source>
        <strain evidence="2">HTF-128</strain>
    </source>
</reference>
<dbReference type="EMBL" id="JBBFGL010000002">
    <property type="protein sequence ID" value="MEJ5195257.1"/>
    <property type="molecule type" value="Genomic_DNA"/>
</dbReference>
<feature type="domain" description="Glycosyltransferase 2-like" evidence="1">
    <location>
        <begin position="8"/>
        <end position="173"/>
    </location>
</feature>
<accession>A0AB35Y3P3</accession>
<dbReference type="CDD" id="cd00761">
    <property type="entry name" value="Glyco_tranf_GTA_type"/>
    <property type="match status" value="1"/>
</dbReference>
<evidence type="ECO:0000313" key="2">
    <source>
        <dbReference type="EMBL" id="MEJ5195257.1"/>
    </source>
</evidence>